<dbReference type="OrthoDB" id="9810066at2"/>
<dbReference type="PIRSF" id="PIRSF036794">
    <property type="entry name" value="UCP_erythr_ester"/>
    <property type="match status" value="1"/>
</dbReference>
<sequence length="436" mass="50272">MGTTGHKISILKDLGKKLKTDKDLDLLIDKLADSRLVLLGEASHGTHEFYTWRAAISKRLIEEHGFDFIAVEGDWPDFYQVNRYIKQYNTEYKNAKDVLKNFNRWPTWMWANWETEALIKWLHNYNKNITANKRIGMYGLDVYSLWESMETIVDYLKVNDPSLLPTAKKAVSCFEPFGDEAGMAYARFLHRFAPKTCENEVVDLLQDILRNATHYNSDLEASLNIEQNAHIAKNAEQYYRSIVSADQNSWNIRDHHMMDTLRRLLTFHGTNSKAIVWEHNTHVGDARATDMHQEGLVNVGQLVREELPNLNPKIIGFGSYKGSVMAGKEWGATMQKMTVPSAKKNSWEYLLHKTGKGDQLLFMDSLKANVHFKAPIPHRAIGVVYHPKYESIGNYVPSIMPERYDAFIHIENSKALHSMHVHTDKSQLPETYPWAF</sequence>
<dbReference type="PANTHER" id="PTHR31299:SF0">
    <property type="entry name" value="ESTERASE, PUTATIVE (AFU_ORTHOLOGUE AFUA_1G05850)-RELATED"/>
    <property type="match status" value="1"/>
</dbReference>
<protein>
    <submittedName>
        <fullName evidence="1">Erythromycin esterase family protein</fullName>
    </submittedName>
</protein>
<gene>
    <name evidence="1" type="ORF">FF125_17420</name>
</gene>
<keyword evidence="2" id="KW-1185">Reference proteome</keyword>
<dbReference type="Gene3D" id="1.20.1440.30">
    <property type="entry name" value="Biosynthetic Protein domain"/>
    <property type="match status" value="1"/>
</dbReference>
<dbReference type="EMBL" id="CP040749">
    <property type="protein sequence ID" value="QCX40138.1"/>
    <property type="molecule type" value="Genomic_DNA"/>
</dbReference>
<evidence type="ECO:0000313" key="2">
    <source>
        <dbReference type="Proteomes" id="UP000306229"/>
    </source>
</evidence>
<dbReference type="GO" id="GO:0046677">
    <property type="term" value="P:response to antibiotic"/>
    <property type="evidence" value="ECO:0007669"/>
    <property type="project" value="InterPro"/>
</dbReference>
<name>A0A5B7TV77_9FLAO</name>
<dbReference type="Gene3D" id="3.40.1660.10">
    <property type="entry name" value="EreA-like (biosynthetic domain)"/>
    <property type="match status" value="1"/>
</dbReference>
<reference evidence="1 2" key="1">
    <citation type="submission" date="2019-05" db="EMBL/GenBank/DDBJ databases">
        <title>Algicella ahnfeltiae gen. nov., sp. nov., a novel marine bacterium of the family Flavobacteriaceae isolated from a red alga.</title>
        <authorList>
            <person name="Nedashkovskaya O.I."/>
            <person name="Kukhlevskiy A.D."/>
            <person name="Kim S.-G."/>
            <person name="Zhukova N.V."/>
            <person name="Mikhailov V.V."/>
        </authorList>
    </citation>
    <scope>NUCLEOTIDE SEQUENCE [LARGE SCALE GENOMIC DNA]</scope>
    <source>
        <strain evidence="1 2">10Alg115</strain>
    </source>
</reference>
<evidence type="ECO:0000313" key="1">
    <source>
        <dbReference type="EMBL" id="QCX40138.1"/>
    </source>
</evidence>
<dbReference type="SUPFAM" id="SSF159501">
    <property type="entry name" value="EreA/ChaN-like"/>
    <property type="match status" value="1"/>
</dbReference>
<organism evidence="1 2">
    <name type="scientific">Aureibaculum algae</name>
    <dbReference type="NCBI Taxonomy" id="2584122"/>
    <lineage>
        <taxon>Bacteria</taxon>
        <taxon>Pseudomonadati</taxon>
        <taxon>Bacteroidota</taxon>
        <taxon>Flavobacteriia</taxon>
        <taxon>Flavobacteriales</taxon>
        <taxon>Flavobacteriaceae</taxon>
        <taxon>Aureibaculum</taxon>
    </lineage>
</organism>
<proteinExistence type="predicted"/>
<dbReference type="InterPro" id="IPR007815">
    <property type="entry name" value="Emycin_Estase"/>
</dbReference>
<dbReference type="AlphaFoldDB" id="A0A5B7TV77"/>
<dbReference type="CDD" id="cd14728">
    <property type="entry name" value="Ere-like"/>
    <property type="match status" value="1"/>
</dbReference>
<dbReference type="Pfam" id="PF05139">
    <property type="entry name" value="Erythro_esteras"/>
    <property type="match status" value="1"/>
</dbReference>
<accession>A0A5B7TV77</accession>
<dbReference type="InterPro" id="IPR052036">
    <property type="entry name" value="Hydrolase/PRTase-associated"/>
</dbReference>
<dbReference type="Proteomes" id="UP000306229">
    <property type="component" value="Chromosome"/>
</dbReference>
<dbReference type="PANTHER" id="PTHR31299">
    <property type="entry name" value="ESTERASE, PUTATIVE (AFU_ORTHOLOGUE AFUA_1G05850)-RELATED"/>
    <property type="match status" value="1"/>
</dbReference>
<dbReference type="Gene3D" id="3.30.1870.10">
    <property type="entry name" value="EreA-like, domain 2"/>
    <property type="match status" value="1"/>
</dbReference>
<dbReference type="KEGG" id="fbe:FF125_17420"/>
<dbReference type="InterPro" id="IPR014622">
    <property type="entry name" value="UCP036794_erythomycin"/>
</dbReference>
<dbReference type="RefSeq" id="WP_138950972.1">
    <property type="nucleotide sequence ID" value="NZ_CP040749.1"/>
</dbReference>